<dbReference type="InterPro" id="IPR019324">
    <property type="entry name" value="MPP6"/>
</dbReference>
<sequence>MSGKKVSTRLLNMKFMQRKAVNNKESEEAAAHEKLEKGDGKKRKRKEDNTSLTPNVLGRMSFGNFNPVVEEEQTKRGIETRVKHVDSKTVSEEEMAKRYKTYLKKGSGNDVEEAR</sequence>
<evidence type="ECO:0000256" key="1">
    <source>
        <dbReference type="SAM" id="MobiDB-lite"/>
    </source>
</evidence>
<dbReference type="Pfam" id="PF10175">
    <property type="entry name" value="MPP6"/>
    <property type="match status" value="1"/>
</dbReference>
<gene>
    <name evidence="2" type="ORF">PBIL07802_LOCUS31860</name>
</gene>
<organism evidence="2">
    <name type="scientific">Palpitomonas bilix</name>
    <dbReference type="NCBI Taxonomy" id="652834"/>
    <lineage>
        <taxon>Eukaryota</taxon>
        <taxon>Eukaryota incertae sedis</taxon>
    </lineage>
</organism>
<proteinExistence type="predicted"/>
<reference evidence="2" key="1">
    <citation type="submission" date="2021-01" db="EMBL/GenBank/DDBJ databases">
        <authorList>
            <person name="Corre E."/>
            <person name="Pelletier E."/>
            <person name="Niang G."/>
            <person name="Scheremetjew M."/>
            <person name="Finn R."/>
            <person name="Kale V."/>
            <person name="Holt S."/>
            <person name="Cochrane G."/>
            <person name="Meng A."/>
            <person name="Brown T."/>
            <person name="Cohen L."/>
        </authorList>
    </citation>
    <scope>NUCLEOTIDE SEQUENCE</scope>
    <source>
        <strain evidence="2">NIES-2562</strain>
    </source>
</reference>
<evidence type="ECO:0000313" key="2">
    <source>
        <dbReference type="EMBL" id="CAE0269507.1"/>
    </source>
</evidence>
<feature type="region of interest" description="Disordered" evidence="1">
    <location>
        <begin position="1"/>
        <end position="59"/>
    </location>
</feature>
<dbReference type="PANTHER" id="PTHR13582">
    <property type="entry name" value="M-PHASE PHOSPHOPROTEIN 6"/>
    <property type="match status" value="1"/>
</dbReference>
<protein>
    <submittedName>
        <fullName evidence="2">Uncharacterized protein</fullName>
    </submittedName>
</protein>
<dbReference type="AlphaFoldDB" id="A0A7S3GKV3"/>
<name>A0A7S3GKV3_9EUKA</name>
<dbReference type="PANTHER" id="PTHR13582:SF0">
    <property type="entry name" value="M-PHASE PHOSPHOPROTEIN 6"/>
    <property type="match status" value="1"/>
</dbReference>
<feature type="compositionally biased region" description="Basic and acidic residues" evidence="1">
    <location>
        <begin position="22"/>
        <end position="39"/>
    </location>
</feature>
<accession>A0A7S3GKV3</accession>
<dbReference type="EMBL" id="HBIB01048450">
    <property type="protein sequence ID" value="CAE0269507.1"/>
    <property type="molecule type" value="Transcribed_RNA"/>
</dbReference>
<dbReference type="GO" id="GO:0000460">
    <property type="term" value="P:maturation of 5.8S rRNA"/>
    <property type="evidence" value="ECO:0007669"/>
    <property type="project" value="TreeGrafter"/>
</dbReference>